<evidence type="ECO:0000313" key="2">
    <source>
        <dbReference type="Proteomes" id="UP000064967"/>
    </source>
</evidence>
<dbReference type="Gene3D" id="3.90.280.10">
    <property type="entry name" value="PEBP-like"/>
    <property type="match status" value="1"/>
</dbReference>
<reference evidence="1 2" key="1">
    <citation type="submission" date="2015-08" db="EMBL/GenBank/DDBJ databases">
        <authorList>
            <person name="Babu N.S."/>
            <person name="Beckwith C.J."/>
            <person name="Beseler K.G."/>
            <person name="Brison A."/>
            <person name="Carone J.V."/>
            <person name="Caskin T.P."/>
            <person name="Diamond M."/>
            <person name="Durham M.E."/>
            <person name="Foxe J.M."/>
            <person name="Go M."/>
            <person name="Henderson B.A."/>
            <person name="Jones I.B."/>
            <person name="McGettigan J.A."/>
            <person name="Micheletti S.J."/>
            <person name="Nasrallah M.E."/>
            <person name="Ortiz D."/>
            <person name="Piller C.R."/>
            <person name="Privatt S.R."/>
            <person name="Schneider S.L."/>
            <person name="Sharp S."/>
            <person name="Smith T.C."/>
            <person name="Stanton J.D."/>
            <person name="Ullery H.E."/>
            <person name="Wilson R.J."/>
            <person name="Serrano M.G."/>
            <person name="Buck G."/>
            <person name="Lee V."/>
            <person name="Wang Y."/>
            <person name="Carvalho R."/>
            <person name="Voegtly L."/>
            <person name="Shi R."/>
            <person name="Duckworth R."/>
            <person name="Johnson A."/>
            <person name="Loviza R."/>
            <person name="Walstead R."/>
            <person name="Shah Z."/>
            <person name="Kiflezghi M."/>
            <person name="Wade K."/>
            <person name="Ball S.L."/>
            <person name="Bradley K.W."/>
            <person name="Asai D.J."/>
            <person name="Bowman C.A."/>
            <person name="Russell D.A."/>
            <person name="Pope W.H."/>
            <person name="Jacobs-Sera D."/>
            <person name="Hendrix R.W."/>
            <person name="Hatfull G.F."/>
        </authorList>
    </citation>
    <scope>NUCLEOTIDE SEQUENCE [LARGE SCALE GENOMIC DNA]</scope>
    <source>
        <strain evidence="1 2">DSM 27648</strain>
    </source>
</reference>
<accession>A0A0K1QD00</accession>
<dbReference type="Pfam" id="PF01161">
    <property type="entry name" value="PBP"/>
    <property type="match status" value="1"/>
</dbReference>
<dbReference type="EMBL" id="CP012333">
    <property type="protein sequence ID" value="AKV03661.1"/>
    <property type="molecule type" value="Genomic_DNA"/>
</dbReference>
<name>A0A0K1QD00_9BACT</name>
<dbReference type="NCBIfam" id="TIGR00481">
    <property type="entry name" value="YbhB/YbcL family Raf kinase inhibitor-like protein"/>
    <property type="match status" value="1"/>
</dbReference>
<organism evidence="1 2">
    <name type="scientific">Labilithrix luteola</name>
    <dbReference type="NCBI Taxonomy" id="1391654"/>
    <lineage>
        <taxon>Bacteria</taxon>
        <taxon>Pseudomonadati</taxon>
        <taxon>Myxococcota</taxon>
        <taxon>Polyangia</taxon>
        <taxon>Polyangiales</taxon>
        <taxon>Labilitrichaceae</taxon>
        <taxon>Labilithrix</taxon>
    </lineage>
</organism>
<dbReference type="CDD" id="cd00865">
    <property type="entry name" value="PEBP_bact_arch"/>
    <property type="match status" value="1"/>
</dbReference>
<dbReference type="PANTHER" id="PTHR30289:SF1">
    <property type="entry name" value="PEBP (PHOSPHATIDYLETHANOLAMINE-BINDING PROTEIN) FAMILY PROTEIN"/>
    <property type="match status" value="1"/>
</dbReference>
<dbReference type="InterPro" id="IPR036610">
    <property type="entry name" value="PEBP-like_sf"/>
</dbReference>
<protein>
    <recommendedName>
        <fullName evidence="3">Phospholipid-binding protein</fullName>
    </recommendedName>
</protein>
<dbReference type="InterPro" id="IPR008914">
    <property type="entry name" value="PEBP"/>
</dbReference>
<evidence type="ECO:0008006" key="3">
    <source>
        <dbReference type="Google" id="ProtNLM"/>
    </source>
</evidence>
<gene>
    <name evidence="1" type="ORF">AKJ09_10324</name>
</gene>
<sequence length="180" mass="18622">MLTLGIVALGGCTKPPLAPRLAAGVGQAASITVTSPAFGGGKAIPIDNTCDGKDLFPELVISSPPDGTKSLLVIVEDPDTSSGTFTHMVAFGLSPELRKIPGGETLAGAGDDARYGLNDYQSVRYAGPCPPHGEMHRYQFRVIALDTMPKIAEGAPRARVDEAIDGHILGEGVLTGTFGH</sequence>
<dbReference type="PANTHER" id="PTHR30289">
    <property type="entry name" value="UNCHARACTERIZED PROTEIN YBCL-RELATED"/>
    <property type="match status" value="1"/>
</dbReference>
<dbReference type="Proteomes" id="UP000064967">
    <property type="component" value="Chromosome"/>
</dbReference>
<evidence type="ECO:0000313" key="1">
    <source>
        <dbReference type="EMBL" id="AKV03661.1"/>
    </source>
</evidence>
<dbReference type="SUPFAM" id="SSF49777">
    <property type="entry name" value="PEBP-like"/>
    <property type="match status" value="1"/>
</dbReference>
<dbReference type="InterPro" id="IPR005247">
    <property type="entry name" value="YbhB_YbcL/LppC-like"/>
</dbReference>
<dbReference type="KEGG" id="llu:AKJ09_10324"/>
<proteinExistence type="predicted"/>
<dbReference type="STRING" id="1391654.AKJ09_10324"/>
<keyword evidence="2" id="KW-1185">Reference proteome</keyword>
<dbReference type="AlphaFoldDB" id="A0A0K1QD00"/>